<evidence type="ECO:0000256" key="1">
    <source>
        <dbReference type="SAM" id="MobiDB-lite"/>
    </source>
</evidence>
<evidence type="ECO:0000259" key="2">
    <source>
        <dbReference type="PROSITE" id="PS50126"/>
    </source>
</evidence>
<dbReference type="GO" id="GO:0003676">
    <property type="term" value="F:nucleic acid binding"/>
    <property type="evidence" value="ECO:0007669"/>
    <property type="project" value="InterPro"/>
</dbReference>
<comment type="caution">
    <text evidence="3">The sequence shown here is derived from an EMBL/GenBank/DDBJ whole genome shotgun (WGS) entry which is preliminary data.</text>
</comment>
<dbReference type="InterPro" id="IPR012340">
    <property type="entry name" value="NA-bd_OB-fold"/>
</dbReference>
<feature type="non-terminal residue" evidence="3">
    <location>
        <position position="611"/>
    </location>
</feature>
<dbReference type="OrthoDB" id="1914839at2759"/>
<dbReference type="InParanoid" id="A0A0V1BBR2"/>
<dbReference type="SUPFAM" id="SSF50249">
    <property type="entry name" value="Nucleic acid-binding proteins"/>
    <property type="match status" value="1"/>
</dbReference>
<dbReference type="PROSITE" id="PS50126">
    <property type="entry name" value="S1"/>
    <property type="match status" value="1"/>
</dbReference>
<organism evidence="3 4">
    <name type="scientific">Trichinella spiralis</name>
    <name type="common">Trichina worm</name>
    <dbReference type="NCBI Taxonomy" id="6334"/>
    <lineage>
        <taxon>Eukaryota</taxon>
        <taxon>Metazoa</taxon>
        <taxon>Ecdysozoa</taxon>
        <taxon>Nematoda</taxon>
        <taxon>Enoplea</taxon>
        <taxon>Dorylaimia</taxon>
        <taxon>Trichinellida</taxon>
        <taxon>Trichinellidae</taxon>
        <taxon>Trichinella</taxon>
    </lineage>
</organism>
<reference evidence="3 4" key="1">
    <citation type="submission" date="2015-01" db="EMBL/GenBank/DDBJ databases">
        <title>Evolution of Trichinella species and genotypes.</title>
        <authorList>
            <person name="Korhonen P.K."/>
            <person name="Edoardo P."/>
            <person name="Giuseppe L.R."/>
            <person name="Gasser R.B."/>
        </authorList>
    </citation>
    <scope>NUCLEOTIDE SEQUENCE [LARGE SCALE GENOMIC DNA]</scope>
    <source>
        <strain evidence="3">ISS3</strain>
    </source>
</reference>
<name>A0A0V1BBR2_TRISP</name>
<dbReference type="Proteomes" id="UP000054776">
    <property type="component" value="Unassembled WGS sequence"/>
</dbReference>
<proteinExistence type="predicted"/>
<dbReference type="Gene3D" id="2.40.50.140">
    <property type="entry name" value="Nucleic acid-binding proteins"/>
    <property type="match status" value="1"/>
</dbReference>
<evidence type="ECO:0000313" key="3">
    <source>
        <dbReference type="EMBL" id="KRY34337.1"/>
    </source>
</evidence>
<feature type="non-terminal residue" evidence="3">
    <location>
        <position position="1"/>
    </location>
</feature>
<feature type="compositionally biased region" description="Low complexity" evidence="1">
    <location>
        <begin position="414"/>
        <end position="434"/>
    </location>
</feature>
<dbReference type="InterPro" id="IPR003029">
    <property type="entry name" value="S1_domain"/>
</dbReference>
<feature type="region of interest" description="Disordered" evidence="1">
    <location>
        <begin position="351"/>
        <end position="436"/>
    </location>
</feature>
<dbReference type="AlphaFoldDB" id="A0A0V1BBR2"/>
<protein>
    <recommendedName>
        <fullName evidence="2">S1 motif domain-containing protein</fullName>
    </recommendedName>
</protein>
<evidence type="ECO:0000313" key="4">
    <source>
        <dbReference type="Proteomes" id="UP000054776"/>
    </source>
</evidence>
<dbReference type="STRING" id="6334.A0A0V1BBR2"/>
<gene>
    <name evidence="3" type="ORF">T01_10413</name>
</gene>
<keyword evidence="4" id="KW-1185">Reference proteome</keyword>
<feature type="compositionally biased region" description="Low complexity" evidence="1">
    <location>
        <begin position="356"/>
        <end position="374"/>
    </location>
</feature>
<feature type="compositionally biased region" description="Basic and acidic residues" evidence="1">
    <location>
        <begin position="393"/>
        <end position="403"/>
    </location>
</feature>
<feature type="domain" description="S1 motif" evidence="2">
    <location>
        <begin position="77"/>
        <end position="162"/>
    </location>
</feature>
<dbReference type="EMBL" id="JYDH01000069">
    <property type="protein sequence ID" value="KRY34337.1"/>
    <property type="molecule type" value="Genomic_DNA"/>
</dbReference>
<sequence>LYFSANRMDDRRRCLKNLKETTKETSTKSVLCKKRMRQNHGHAAHDIHYPITAPLDTFFTFSKEVRLTYIFEVIKVGDFVYGEVVGLNDFQMTIRLLCLDDNGPQCTFDSLNLTTTKQFSEIAEEMCCSENSIANVFKINSYVRAVIFSIDCNLKSISLSMRQMETSCKRSLGHVERFDLPIYYQLAQRNETFQHSLTRDRCFENPVAVNLIFDKFKINMYESHSLSKELIKWVHEGVWKMLDTGRRYGTDNEFRDDVCLNMLKKLKPSSKKMLFDMMHKDNNTHLCKNCYYINPRIRRMILLRNFAENKRIDQRGKSNKRCSMDEKGELSPSLLELLRYRLLKSTGVSLPKFRSRSSQSSSGSVSSLSSSDFSTETESESDSSSESSSSYSNEHKFPVEPIKRPTRPRNDCWSSSPSTSMSVSSASTDTCSSSEKITNCKVEQRNKRVKIAPTTSTSSVFPVQCKSSTFSMQAELDEMEDFLSQLKKNSSDHFRNAIIVTTENANSNAMNNNAIDMITISNLITCLSRFSKLYMEMNIWINIFPPNQACNEKTVSGWEKPNMLRHLQKLQTGISIHKSGCLSCRETAVAKIIRMIKFCADIYLLPTDEPN</sequence>
<accession>A0A0V1BBR2</accession>